<comment type="caution">
    <text evidence="6">The sequence shown here is derived from an EMBL/GenBank/DDBJ whole genome shotgun (WGS) entry which is preliminary data.</text>
</comment>
<dbReference type="Pfam" id="PF00126">
    <property type="entry name" value="HTH_1"/>
    <property type="match status" value="1"/>
</dbReference>
<dbReference type="FunFam" id="1.10.10.10:FF:000001">
    <property type="entry name" value="LysR family transcriptional regulator"/>
    <property type="match status" value="1"/>
</dbReference>
<dbReference type="EMBL" id="AMRM01000010">
    <property type="protein sequence ID" value="EKF18867.1"/>
    <property type="molecule type" value="Genomic_DNA"/>
</dbReference>
<dbReference type="InterPro" id="IPR036390">
    <property type="entry name" value="WH_DNA-bd_sf"/>
</dbReference>
<keyword evidence="2" id="KW-0805">Transcription regulation</keyword>
<feature type="domain" description="HTH lysR-type" evidence="5">
    <location>
        <begin position="1"/>
        <end position="58"/>
    </location>
</feature>
<sequence length="305" mass="33716">MDIRQIRHFIGVAEELHFGRAAERLGMTQPPLSQSIQALEAELGLRLFERTRRSVALTPVAREWLPHARRVLEEASALPQIAQRLSRGEIGTVRLSFISFVSYSFLPLLVRRFKERYPEVELVLREATSDVQISELLEGELDAGVIIAPPRGNLPSPLRYLPIEREALVVAVPEEWIASGRVSPLGGRLRFGALRDLPVILFPRHSAPALHDLVTRFYAQHSAAPVAGQEAVQMQTIINLVSSGLGIAFVPGTMRNLTRPGVAYFRLAERQPEIEIGLAFRDPGAGAALRHLAALTAEMFPARPG</sequence>
<dbReference type="Gene3D" id="3.40.190.10">
    <property type="entry name" value="Periplasmic binding protein-like II"/>
    <property type="match status" value="2"/>
</dbReference>
<dbReference type="eggNOG" id="COG0583">
    <property type="taxonomic scope" value="Bacteria"/>
</dbReference>
<dbReference type="PANTHER" id="PTHR30346">
    <property type="entry name" value="TRANSCRIPTIONAL DUAL REGULATOR HCAR-RELATED"/>
    <property type="match status" value="1"/>
</dbReference>
<dbReference type="GO" id="GO:0003677">
    <property type="term" value="F:DNA binding"/>
    <property type="evidence" value="ECO:0007669"/>
    <property type="project" value="UniProtKB-KW"/>
</dbReference>
<protein>
    <submittedName>
        <fullName evidence="6">Isoleucine biosynthesis transcriptional activator DNA-binding transcriptional regulator</fullName>
    </submittedName>
</protein>
<organism evidence="6 7">
    <name type="scientific">Nitratireductor pacificus pht-3B</name>
    <dbReference type="NCBI Taxonomy" id="391937"/>
    <lineage>
        <taxon>Bacteria</taxon>
        <taxon>Pseudomonadati</taxon>
        <taxon>Pseudomonadota</taxon>
        <taxon>Alphaproteobacteria</taxon>
        <taxon>Hyphomicrobiales</taxon>
        <taxon>Phyllobacteriaceae</taxon>
        <taxon>Nitratireductor</taxon>
    </lineage>
</organism>
<keyword evidence="3 6" id="KW-0238">DNA-binding</keyword>
<dbReference type="InterPro" id="IPR000847">
    <property type="entry name" value="LysR_HTH_N"/>
</dbReference>
<gene>
    <name evidence="6" type="ORF">NA2_10343</name>
</gene>
<dbReference type="RefSeq" id="WP_008596712.1">
    <property type="nucleotide sequence ID" value="NZ_AMRM01000010.1"/>
</dbReference>
<dbReference type="GO" id="GO:0003700">
    <property type="term" value="F:DNA-binding transcription factor activity"/>
    <property type="evidence" value="ECO:0007669"/>
    <property type="project" value="InterPro"/>
</dbReference>
<evidence type="ECO:0000313" key="7">
    <source>
        <dbReference type="Proteomes" id="UP000006786"/>
    </source>
</evidence>
<proteinExistence type="inferred from homology"/>
<evidence type="ECO:0000256" key="2">
    <source>
        <dbReference type="ARBA" id="ARBA00023015"/>
    </source>
</evidence>
<evidence type="ECO:0000256" key="1">
    <source>
        <dbReference type="ARBA" id="ARBA00009437"/>
    </source>
</evidence>
<comment type="similarity">
    <text evidence="1">Belongs to the LysR transcriptional regulatory family.</text>
</comment>
<dbReference type="PANTHER" id="PTHR30346:SF0">
    <property type="entry name" value="HCA OPERON TRANSCRIPTIONAL ACTIVATOR HCAR"/>
    <property type="match status" value="1"/>
</dbReference>
<dbReference type="InterPro" id="IPR036388">
    <property type="entry name" value="WH-like_DNA-bd_sf"/>
</dbReference>
<dbReference type="Gene3D" id="1.10.10.10">
    <property type="entry name" value="Winged helix-like DNA-binding domain superfamily/Winged helix DNA-binding domain"/>
    <property type="match status" value="1"/>
</dbReference>
<dbReference type="PRINTS" id="PR00039">
    <property type="entry name" value="HTHLYSR"/>
</dbReference>
<dbReference type="GO" id="GO:0032993">
    <property type="term" value="C:protein-DNA complex"/>
    <property type="evidence" value="ECO:0007669"/>
    <property type="project" value="TreeGrafter"/>
</dbReference>
<dbReference type="AlphaFoldDB" id="K2MNK5"/>
<keyword evidence="7" id="KW-1185">Reference proteome</keyword>
<dbReference type="Proteomes" id="UP000006786">
    <property type="component" value="Unassembled WGS sequence"/>
</dbReference>
<dbReference type="SUPFAM" id="SSF53850">
    <property type="entry name" value="Periplasmic binding protein-like II"/>
    <property type="match status" value="1"/>
</dbReference>
<evidence type="ECO:0000313" key="6">
    <source>
        <dbReference type="EMBL" id="EKF18867.1"/>
    </source>
</evidence>
<name>K2MNK5_9HYPH</name>
<keyword evidence="4" id="KW-0804">Transcription</keyword>
<evidence type="ECO:0000256" key="3">
    <source>
        <dbReference type="ARBA" id="ARBA00023125"/>
    </source>
</evidence>
<accession>K2MNK5</accession>
<evidence type="ECO:0000256" key="4">
    <source>
        <dbReference type="ARBA" id="ARBA00023163"/>
    </source>
</evidence>
<evidence type="ECO:0000259" key="5">
    <source>
        <dbReference type="PROSITE" id="PS50931"/>
    </source>
</evidence>
<dbReference type="STRING" id="391937.NA2_10343"/>
<dbReference type="PROSITE" id="PS50931">
    <property type="entry name" value="HTH_LYSR"/>
    <property type="match status" value="1"/>
</dbReference>
<dbReference type="Pfam" id="PF03466">
    <property type="entry name" value="LysR_substrate"/>
    <property type="match status" value="1"/>
</dbReference>
<dbReference type="SUPFAM" id="SSF46785">
    <property type="entry name" value="Winged helix' DNA-binding domain"/>
    <property type="match status" value="1"/>
</dbReference>
<dbReference type="OrthoDB" id="9811588at2"/>
<reference evidence="6 7" key="1">
    <citation type="journal article" date="2012" name="J. Bacteriol.">
        <title>Genome Sequence of Nitratireductor pacificus Type Strain pht-3B.</title>
        <authorList>
            <person name="Lai Q."/>
            <person name="Li G."/>
            <person name="Shao Z."/>
        </authorList>
    </citation>
    <scope>NUCLEOTIDE SEQUENCE [LARGE SCALE GENOMIC DNA]</scope>
    <source>
        <strain evidence="7">pht-3B</strain>
    </source>
</reference>
<dbReference type="InterPro" id="IPR005119">
    <property type="entry name" value="LysR_subst-bd"/>
</dbReference>